<dbReference type="SUPFAM" id="SSF158573">
    <property type="entry name" value="GINS helical bundle-like"/>
    <property type="match status" value="1"/>
</dbReference>
<feature type="non-terminal residue" evidence="2">
    <location>
        <position position="178"/>
    </location>
</feature>
<feature type="region of interest" description="Disordered" evidence="1">
    <location>
        <begin position="156"/>
        <end position="178"/>
    </location>
</feature>
<reference evidence="2 3" key="1">
    <citation type="journal article" date="2018" name="PLoS ONE">
        <title>The draft genome of Kipferlia bialata reveals reductive genome evolution in fornicate parasites.</title>
        <authorList>
            <person name="Tanifuji G."/>
            <person name="Takabayashi S."/>
            <person name="Kume K."/>
            <person name="Takagi M."/>
            <person name="Nakayama T."/>
            <person name="Kamikawa R."/>
            <person name="Inagaki Y."/>
            <person name="Hashimoto T."/>
        </authorList>
    </citation>
    <scope>NUCLEOTIDE SEQUENCE [LARGE SCALE GENOMIC DNA]</scope>
    <source>
        <strain evidence="2">NY0173</strain>
    </source>
</reference>
<proteinExistence type="predicted"/>
<feature type="compositionally biased region" description="Basic residues" evidence="1">
    <location>
        <begin position="158"/>
        <end position="167"/>
    </location>
</feature>
<evidence type="ECO:0000313" key="2">
    <source>
        <dbReference type="EMBL" id="GIQ92721.1"/>
    </source>
</evidence>
<name>A0A9K3DDG5_9EUKA</name>
<dbReference type="InterPro" id="IPR036224">
    <property type="entry name" value="GINS_bundle-like_dom_sf"/>
</dbReference>
<gene>
    <name evidence="2" type="ORF">KIPB_016656</name>
</gene>
<dbReference type="InterPro" id="IPR038437">
    <property type="entry name" value="GINS_Psf3_sf"/>
</dbReference>
<evidence type="ECO:0000256" key="1">
    <source>
        <dbReference type="SAM" id="MobiDB-lite"/>
    </source>
</evidence>
<sequence length="178" mass="19823">VYLPIFLAAALENHVSIQLPQYFTDAMPDARRTLTHELRASLLGVGRAGRDAENAGRGLLQTLNLSKVSTEFYATAALILPMVHASGHRDQIPDDLTSLLHRCMWARFRDILTLSVKTVSTDAHRKLPTLERRLMSSVAAASQQYSDYLSTRGTSFRGVHKRKHRTPHFNAGASQTEV</sequence>
<organism evidence="2 3">
    <name type="scientific">Kipferlia bialata</name>
    <dbReference type="NCBI Taxonomy" id="797122"/>
    <lineage>
        <taxon>Eukaryota</taxon>
        <taxon>Metamonada</taxon>
        <taxon>Carpediemonas-like organisms</taxon>
        <taxon>Kipferlia</taxon>
    </lineage>
</organism>
<protein>
    <submittedName>
        <fullName evidence="2">Uncharacterized protein</fullName>
    </submittedName>
</protein>
<dbReference type="Proteomes" id="UP000265618">
    <property type="component" value="Unassembled WGS sequence"/>
</dbReference>
<dbReference type="EMBL" id="BDIP01010372">
    <property type="protein sequence ID" value="GIQ92721.1"/>
    <property type="molecule type" value="Genomic_DNA"/>
</dbReference>
<dbReference type="Gene3D" id="1.20.58.2050">
    <property type="match status" value="1"/>
</dbReference>
<accession>A0A9K3DDG5</accession>
<keyword evidence="3" id="KW-1185">Reference proteome</keyword>
<comment type="caution">
    <text evidence="2">The sequence shown here is derived from an EMBL/GenBank/DDBJ whole genome shotgun (WGS) entry which is preliminary data.</text>
</comment>
<dbReference type="AlphaFoldDB" id="A0A9K3DDG5"/>
<evidence type="ECO:0000313" key="3">
    <source>
        <dbReference type="Proteomes" id="UP000265618"/>
    </source>
</evidence>